<dbReference type="Gene3D" id="3.40.50.300">
    <property type="entry name" value="P-loop containing nucleotide triphosphate hydrolases"/>
    <property type="match status" value="1"/>
</dbReference>
<evidence type="ECO:0000256" key="3">
    <source>
        <dbReference type="ARBA" id="ARBA00023012"/>
    </source>
</evidence>
<dbReference type="Pfam" id="PF00158">
    <property type="entry name" value="Sigma54_activat"/>
    <property type="match status" value="1"/>
</dbReference>
<dbReference type="InterPro" id="IPR058031">
    <property type="entry name" value="AAA_lid_NorR"/>
</dbReference>
<dbReference type="InterPro" id="IPR009057">
    <property type="entry name" value="Homeodomain-like_sf"/>
</dbReference>
<feature type="domain" description="Sigma-54 factor interaction" evidence="8">
    <location>
        <begin position="157"/>
        <end position="386"/>
    </location>
</feature>
<dbReference type="InterPro" id="IPR003593">
    <property type="entry name" value="AAA+_ATPase"/>
</dbReference>
<keyword evidence="1" id="KW-0547">Nucleotide-binding</keyword>
<evidence type="ECO:0000256" key="2">
    <source>
        <dbReference type="ARBA" id="ARBA00022840"/>
    </source>
</evidence>
<dbReference type="GO" id="GO:0006355">
    <property type="term" value="P:regulation of DNA-templated transcription"/>
    <property type="evidence" value="ECO:0007669"/>
    <property type="project" value="InterPro"/>
</dbReference>
<proteinExistence type="predicted"/>
<dbReference type="Gene3D" id="1.10.10.60">
    <property type="entry name" value="Homeodomain-like"/>
    <property type="match status" value="1"/>
</dbReference>
<dbReference type="PANTHER" id="PTHR32071:SF113">
    <property type="entry name" value="ALGINATE BIOSYNTHESIS TRANSCRIPTIONAL REGULATORY PROTEIN ALGB"/>
    <property type="match status" value="1"/>
</dbReference>
<dbReference type="PROSITE" id="PS50110">
    <property type="entry name" value="RESPONSE_REGULATORY"/>
    <property type="match status" value="1"/>
</dbReference>
<dbReference type="InterPro" id="IPR002078">
    <property type="entry name" value="Sigma_54_int"/>
</dbReference>
<dbReference type="InterPro" id="IPR002197">
    <property type="entry name" value="HTH_Fis"/>
</dbReference>
<dbReference type="PROSITE" id="PS50045">
    <property type="entry name" value="SIGMA54_INTERACT_4"/>
    <property type="match status" value="1"/>
</dbReference>
<dbReference type="PANTHER" id="PTHR32071">
    <property type="entry name" value="TRANSCRIPTIONAL REGULATORY PROTEIN"/>
    <property type="match status" value="1"/>
</dbReference>
<evidence type="ECO:0000256" key="4">
    <source>
        <dbReference type="ARBA" id="ARBA00023015"/>
    </source>
</evidence>
<dbReference type="PROSITE" id="PS00676">
    <property type="entry name" value="SIGMA54_INTERACT_2"/>
    <property type="match status" value="1"/>
</dbReference>
<dbReference type="Pfam" id="PF25601">
    <property type="entry name" value="AAA_lid_14"/>
    <property type="match status" value="1"/>
</dbReference>
<dbReference type="Gene3D" id="1.10.8.60">
    <property type="match status" value="1"/>
</dbReference>
<keyword evidence="7" id="KW-0597">Phosphoprotein</keyword>
<accession>A0A5A7MQ04</accession>
<dbReference type="GO" id="GO:0000160">
    <property type="term" value="P:phosphorelay signal transduction system"/>
    <property type="evidence" value="ECO:0007669"/>
    <property type="project" value="UniProtKB-KW"/>
</dbReference>
<keyword evidence="4" id="KW-0805">Transcription regulation</keyword>
<evidence type="ECO:0000313" key="10">
    <source>
        <dbReference type="EMBL" id="GEQ96998.1"/>
    </source>
</evidence>
<sequence>MVENTQGTILIVDDDPDIQIAGRLLLKRHFGKVITLSTPEDIPAILSSTPPDVILLDMNFGPGESSGQAGFEWLGRIRAQDSEVVVIMITAHGGVKEAVDAMKRGASDFVVKPWQNEKLLATVSAGLELSKTRRKAKTLTRSNERLAANSAKAEQPMLGHSPPMLAALTLIERAAPTDANVLILGENGTGKELAARALHRASRRADQIFMAVDLGAVSETLFESELFGHKKGAFTDARTDRIGLLEAASGGTLFLDEIGNLPLHLQAKLLTVLEQRRVTPVGASQSVPIDVRIIAATNRSPQDLANPNIFRTDLLFRLNTVEVTLPPLRDRAADIPELVTHYLRVYERRYDKPQKRVSDTAMERLQRYSWPGNVRTLRHSMERAVILSEQDAYEAEDFSLPDTARAAASRVETKQEENEPTASSHTLNLEQLEKEAVERALRTYRYNISHTAKALGLTRAALYRRMEKHGL</sequence>
<evidence type="ECO:0000313" key="11">
    <source>
        <dbReference type="Proteomes" id="UP000322084"/>
    </source>
</evidence>
<dbReference type="SUPFAM" id="SSF52540">
    <property type="entry name" value="P-loop containing nucleoside triphosphate hydrolases"/>
    <property type="match status" value="1"/>
</dbReference>
<dbReference type="InterPro" id="IPR001789">
    <property type="entry name" value="Sig_transdc_resp-reg_receiver"/>
</dbReference>
<name>A0A5A7MQ04_9PROT</name>
<evidence type="ECO:0000259" key="9">
    <source>
        <dbReference type="PROSITE" id="PS50110"/>
    </source>
</evidence>
<dbReference type="SMART" id="SM00448">
    <property type="entry name" value="REC"/>
    <property type="match status" value="1"/>
</dbReference>
<evidence type="ECO:0000256" key="7">
    <source>
        <dbReference type="PROSITE-ProRule" id="PRU00169"/>
    </source>
</evidence>
<gene>
    <name evidence="10" type="ORF">JCM17844_06350</name>
</gene>
<organism evidence="10 11">
    <name type="scientific">Iodidimonas gelatinilytica</name>
    <dbReference type="NCBI Taxonomy" id="1236966"/>
    <lineage>
        <taxon>Bacteria</taxon>
        <taxon>Pseudomonadati</taxon>
        <taxon>Pseudomonadota</taxon>
        <taxon>Alphaproteobacteria</taxon>
        <taxon>Iodidimonadales</taxon>
        <taxon>Iodidimonadaceae</taxon>
        <taxon>Iodidimonas</taxon>
    </lineage>
</organism>
<dbReference type="Gene3D" id="3.40.50.2300">
    <property type="match status" value="1"/>
</dbReference>
<dbReference type="SUPFAM" id="SSF52172">
    <property type="entry name" value="CheY-like"/>
    <property type="match status" value="1"/>
</dbReference>
<dbReference type="GO" id="GO:0043565">
    <property type="term" value="F:sequence-specific DNA binding"/>
    <property type="evidence" value="ECO:0007669"/>
    <property type="project" value="InterPro"/>
</dbReference>
<reference evidence="10 11" key="1">
    <citation type="submission" date="2019-09" db="EMBL/GenBank/DDBJ databases">
        <title>NBRP : Genome information of microbial organism related human and environment.</title>
        <authorList>
            <person name="Hattori M."/>
            <person name="Oshima K."/>
            <person name="Inaba H."/>
            <person name="Suda W."/>
            <person name="Sakamoto M."/>
            <person name="Iino T."/>
            <person name="Kitahara M."/>
            <person name="Oshida Y."/>
            <person name="Iida T."/>
            <person name="Kudo T."/>
            <person name="Itoh T."/>
            <person name="Ohkuma M."/>
        </authorList>
    </citation>
    <scope>NUCLEOTIDE SEQUENCE [LARGE SCALE GENOMIC DNA]</scope>
    <source>
        <strain evidence="10 11">Hi-2</strain>
    </source>
</reference>
<feature type="modified residue" description="4-aspartylphosphate" evidence="7">
    <location>
        <position position="57"/>
    </location>
</feature>
<evidence type="ECO:0000256" key="5">
    <source>
        <dbReference type="ARBA" id="ARBA00023159"/>
    </source>
</evidence>
<dbReference type="SMART" id="SM00382">
    <property type="entry name" value="AAA"/>
    <property type="match status" value="1"/>
</dbReference>
<keyword evidence="5" id="KW-0010">Activator</keyword>
<dbReference type="InterPro" id="IPR011006">
    <property type="entry name" value="CheY-like_superfamily"/>
</dbReference>
<keyword evidence="6" id="KW-0804">Transcription</keyword>
<dbReference type="AlphaFoldDB" id="A0A5A7MQ04"/>
<dbReference type="CDD" id="cd00009">
    <property type="entry name" value="AAA"/>
    <property type="match status" value="1"/>
</dbReference>
<dbReference type="Pfam" id="PF00072">
    <property type="entry name" value="Response_reg"/>
    <property type="match status" value="1"/>
</dbReference>
<dbReference type="SUPFAM" id="SSF46689">
    <property type="entry name" value="Homeodomain-like"/>
    <property type="match status" value="1"/>
</dbReference>
<comment type="caution">
    <text evidence="10">The sequence shown here is derived from an EMBL/GenBank/DDBJ whole genome shotgun (WGS) entry which is preliminary data.</text>
</comment>
<dbReference type="Pfam" id="PF02954">
    <property type="entry name" value="HTH_8"/>
    <property type="match status" value="1"/>
</dbReference>
<keyword evidence="2" id="KW-0067">ATP-binding</keyword>
<dbReference type="FunFam" id="3.40.50.300:FF:000006">
    <property type="entry name" value="DNA-binding transcriptional regulator NtrC"/>
    <property type="match status" value="1"/>
</dbReference>
<evidence type="ECO:0000256" key="6">
    <source>
        <dbReference type="ARBA" id="ARBA00023163"/>
    </source>
</evidence>
<feature type="domain" description="Response regulatory" evidence="9">
    <location>
        <begin position="8"/>
        <end position="127"/>
    </location>
</feature>
<dbReference type="InterPro" id="IPR025943">
    <property type="entry name" value="Sigma_54_int_dom_ATP-bd_2"/>
</dbReference>
<evidence type="ECO:0000256" key="1">
    <source>
        <dbReference type="ARBA" id="ARBA00022741"/>
    </source>
</evidence>
<protein>
    <submittedName>
        <fullName evidence="10">Sigma-54-dependent Fis family transcriptional regulator</fullName>
    </submittedName>
</protein>
<dbReference type="InterPro" id="IPR027417">
    <property type="entry name" value="P-loop_NTPase"/>
</dbReference>
<keyword evidence="3" id="KW-0902">Two-component regulatory system</keyword>
<dbReference type="PRINTS" id="PR01590">
    <property type="entry name" value="HTHFIS"/>
</dbReference>
<dbReference type="EMBL" id="BKCL01000001">
    <property type="protein sequence ID" value="GEQ96998.1"/>
    <property type="molecule type" value="Genomic_DNA"/>
</dbReference>
<dbReference type="Proteomes" id="UP000322084">
    <property type="component" value="Unassembled WGS sequence"/>
</dbReference>
<dbReference type="RefSeq" id="WP_210431230.1">
    <property type="nucleotide sequence ID" value="NZ_BKCL01000001.1"/>
</dbReference>
<evidence type="ECO:0000259" key="8">
    <source>
        <dbReference type="PROSITE" id="PS50045"/>
    </source>
</evidence>
<dbReference type="GO" id="GO:0005524">
    <property type="term" value="F:ATP binding"/>
    <property type="evidence" value="ECO:0007669"/>
    <property type="project" value="UniProtKB-KW"/>
</dbReference>